<feature type="region of interest" description="Disordered" evidence="6">
    <location>
        <begin position="44"/>
        <end position="81"/>
    </location>
</feature>
<proteinExistence type="predicted"/>
<evidence type="ECO:0000313" key="8">
    <source>
        <dbReference type="EMBL" id="EXB20720.1"/>
    </source>
</evidence>
<dbReference type="Pfam" id="PF03106">
    <property type="entry name" value="WRKY"/>
    <property type="match status" value="1"/>
</dbReference>
<name>W9QB97_9ROSA</name>
<dbReference type="EMBL" id="KE343270">
    <property type="protein sequence ID" value="EXB20720.1"/>
    <property type="molecule type" value="Genomic_DNA"/>
</dbReference>
<dbReference type="Gene3D" id="2.20.25.80">
    <property type="entry name" value="WRKY domain"/>
    <property type="match status" value="1"/>
</dbReference>
<dbReference type="PROSITE" id="PS50811">
    <property type="entry name" value="WRKY"/>
    <property type="match status" value="1"/>
</dbReference>
<dbReference type="GO" id="GO:0005634">
    <property type="term" value="C:nucleus"/>
    <property type="evidence" value="ECO:0007669"/>
    <property type="project" value="UniProtKB-SubCell"/>
</dbReference>
<dbReference type="AlphaFoldDB" id="W9QB97"/>
<keyword evidence="3" id="KW-0238">DNA-binding</keyword>
<comment type="subcellular location">
    <subcellularLocation>
        <location evidence="1">Nucleus</location>
    </subcellularLocation>
</comment>
<sequence>MEGISGSRSGHGGLVVKGEIKWVESNGDEEEDCNEGNFAHKIRKSRNEYDENEDIKRSSSSQKYLGGSKEENDQLESTRAEIGEVREENQRLKMYLGRIMKDYETLQMQFNNIVQQEAAKKSIENSENNHDEAVEETKLVSLTLGSFSSNPKINKEVKNKIPSNNVIDVEKDQNEKQVLKEGLSLGLSNYKDINEASRSGATDQGGPAVSNPSAVSSFEEPKEEAGETWPPSKVLKEKRSAEDEVSQQNQVKKARVCVRARCDTPTMNDGCQWRKYGQKIAKGNPCPRAYYRCTVAPSCPVRKQVQRYADDISILITTYEGTHNHPLPLSATAMASTTSAAASMLLSGSSTSSGTRPPSTELHGFSTFDSSKWNFNKFISSPYSPYSSFSSSHPTITLDLTTTPSSSSLNKFSSSSSISPINYPHHTTWYPSTSLSFGSSDSNTNTSWNHNNNNGFLSYGSSTTQAYNLKSQIGALASLGRQTTSLHANNNNNNNVNYYSHNSMQKGNPSTNQVQSMVLPDTIAAATKAITADPTFQSALVAAFTSVIGGGQGSNNVVQGGGDHNSNIYNNVVQKLKWGGEHTHHHDHNSTGIGGCSSTFLNKEGLVGNSQPAGNLMFSSPNSLSFSASKSASASPGDTTREQTS</sequence>
<gene>
    <name evidence="8" type="ORF">L484_007627</name>
</gene>
<keyword evidence="9" id="KW-1185">Reference proteome</keyword>
<reference evidence="9" key="1">
    <citation type="submission" date="2013-01" db="EMBL/GenBank/DDBJ databases">
        <title>Draft Genome Sequence of a Mulberry Tree, Morus notabilis C.K. Schneid.</title>
        <authorList>
            <person name="He N."/>
            <person name="Zhao S."/>
        </authorList>
    </citation>
    <scope>NUCLEOTIDE SEQUENCE</scope>
</reference>
<keyword evidence="5" id="KW-0539">Nucleus</keyword>
<feature type="region of interest" description="Disordered" evidence="6">
    <location>
        <begin position="624"/>
        <end position="645"/>
    </location>
</feature>
<keyword evidence="4" id="KW-0804">Transcription</keyword>
<accession>W9QB97</accession>
<keyword evidence="2" id="KW-0805">Transcription regulation</keyword>
<evidence type="ECO:0000256" key="1">
    <source>
        <dbReference type="ARBA" id="ARBA00004123"/>
    </source>
</evidence>
<dbReference type="eggNOG" id="ENOG502QVE0">
    <property type="taxonomic scope" value="Eukaryota"/>
</dbReference>
<evidence type="ECO:0000256" key="2">
    <source>
        <dbReference type="ARBA" id="ARBA00023015"/>
    </source>
</evidence>
<protein>
    <submittedName>
        <fullName evidence="8">Putative WRKY transcription factor 72</fullName>
    </submittedName>
</protein>
<feature type="compositionally biased region" description="Basic and acidic residues" evidence="6">
    <location>
        <begin position="68"/>
        <end position="81"/>
    </location>
</feature>
<dbReference type="GO" id="GO:0043565">
    <property type="term" value="F:sequence-specific DNA binding"/>
    <property type="evidence" value="ECO:0007669"/>
    <property type="project" value="InterPro"/>
</dbReference>
<dbReference type="OrthoDB" id="1912868at2759"/>
<dbReference type="InterPro" id="IPR044810">
    <property type="entry name" value="WRKY_plant"/>
</dbReference>
<dbReference type="Proteomes" id="UP000030645">
    <property type="component" value="Unassembled WGS sequence"/>
</dbReference>
<organism evidence="8 9">
    <name type="scientific">Morus notabilis</name>
    <dbReference type="NCBI Taxonomy" id="981085"/>
    <lineage>
        <taxon>Eukaryota</taxon>
        <taxon>Viridiplantae</taxon>
        <taxon>Streptophyta</taxon>
        <taxon>Embryophyta</taxon>
        <taxon>Tracheophyta</taxon>
        <taxon>Spermatophyta</taxon>
        <taxon>Magnoliopsida</taxon>
        <taxon>eudicotyledons</taxon>
        <taxon>Gunneridae</taxon>
        <taxon>Pentapetalae</taxon>
        <taxon>rosids</taxon>
        <taxon>fabids</taxon>
        <taxon>Rosales</taxon>
        <taxon>Moraceae</taxon>
        <taxon>Moreae</taxon>
        <taxon>Morus</taxon>
    </lineage>
</organism>
<dbReference type="KEGG" id="mnt:21391022"/>
<evidence type="ECO:0000259" key="7">
    <source>
        <dbReference type="PROSITE" id="PS50811"/>
    </source>
</evidence>
<evidence type="ECO:0000256" key="6">
    <source>
        <dbReference type="SAM" id="MobiDB-lite"/>
    </source>
</evidence>
<evidence type="ECO:0000256" key="3">
    <source>
        <dbReference type="ARBA" id="ARBA00023125"/>
    </source>
</evidence>
<evidence type="ECO:0000313" key="9">
    <source>
        <dbReference type="Proteomes" id="UP000030645"/>
    </source>
</evidence>
<feature type="compositionally biased region" description="Low complexity" evidence="6">
    <location>
        <begin position="624"/>
        <end position="635"/>
    </location>
</feature>
<evidence type="ECO:0000256" key="5">
    <source>
        <dbReference type="ARBA" id="ARBA00023242"/>
    </source>
</evidence>
<feature type="region of interest" description="Disordered" evidence="6">
    <location>
        <begin position="196"/>
        <end position="250"/>
    </location>
</feature>
<dbReference type="InterPro" id="IPR003657">
    <property type="entry name" value="WRKY_dom"/>
</dbReference>
<dbReference type="SMART" id="SM00774">
    <property type="entry name" value="WRKY"/>
    <property type="match status" value="1"/>
</dbReference>
<dbReference type="GO" id="GO:0003700">
    <property type="term" value="F:DNA-binding transcription factor activity"/>
    <property type="evidence" value="ECO:0007669"/>
    <property type="project" value="InterPro"/>
</dbReference>
<dbReference type="FunFam" id="2.20.25.80:FF:000002">
    <property type="entry name" value="probable WRKY transcription factor 31"/>
    <property type="match status" value="1"/>
</dbReference>
<dbReference type="PANTHER" id="PTHR31429">
    <property type="entry name" value="WRKY TRANSCRIPTION FACTOR 36-RELATED"/>
    <property type="match status" value="1"/>
</dbReference>
<evidence type="ECO:0000256" key="4">
    <source>
        <dbReference type="ARBA" id="ARBA00023163"/>
    </source>
</evidence>
<feature type="domain" description="WRKY" evidence="7">
    <location>
        <begin position="262"/>
        <end position="328"/>
    </location>
</feature>
<dbReference type="InterPro" id="IPR036576">
    <property type="entry name" value="WRKY_dom_sf"/>
</dbReference>
<feature type="compositionally biased region" description="Basic and acidic residues" evidence="6">
    <location>
        <begin position="45"/>
        <end position="57"/>
    </location>
</feature>
<dbReference type="PANTHER" id="PTHR31429:SF86">
    <property type="entry name" value="WRKY TRANSCRIPTION FACTOR 61-RELATED"/>
    <property type="match status" value="1"/>
</dbReference>
<dbReference type="SUPFAM" id="SSF118290">
    <property type="entry name" value="WRKY DNA-binding domain"/>
    <property type="match status" value="1"/>
</dbReference>